<keyword evidence="3" id="KW-0498">Mitosis</keyword>
<dbReference type="GO" id="GO:0007091">
    <property type="term" value="P:metaphase/anaphase transition of mitotic cell cycle"/>
    <property type="evidence" value="ECO:0007669"/>
    <property type="project" value="TreeGrafter"/>
</dbReference>
<keyword evidence="2" id="KW-0132">Cell division</keyword>
<dbReference type="Gene3D" id="1.10.10.10">
    <property type="entry name" value="Winged helix-like DNA-binding domain superfamily/Winged helix DNA-binding domain"/>
    <property type="match status" value="1"/>
</dbReference>
<dbReference type="GO" id="GO:0006511">
    <property type="term" value="P:ubiquitin-dependent protein catabolic process"/>
    <property type="evidence" value="ECO:0007669"/>
    <property type="project" value="InterPro"/>
</dbReference>
<dbReference type="InterPro" id="IPR057975">
    <property type="entry name" value="TPR_ANAPC2"/>
</dbReference>
<dbReference type="Pfam" id="PF26557">
    <property type="entry name" value="Cullin_AB"/>
    <property type="match status" value="1"/>
</dbReference>
<dbReference type="GO" id="GO:0031625">
    <property type="term" value="F:ubiquitin protein ligase binding"/>
    <property type="evidence" value="ECO:0007669"/>
    <property type="project" value="InterPro"/>
</dbReference>
<dbReference type="SMART" id="SM00182">
    <property type="entry name" value="CULLIN"/>
    <property type="match status" value="1"/>
</dbReference>
<reference evidence="8" key="1">
    <citation type="submission" date="2015-04" db="EMBL/GenBank/DDBJ databases">
        <title>The genome sequence of the plant pathogenic Rhizarian Plasmodiophora brassicae reveals insights in its biotrophic life cycle and the origin of chitin synthesis.</title>
        <authorList>
            <person name="Schwelm A."/>
            <person name="Fogelqvist J."/>
            <person name="Knaust A."/>
            <person name="Julke S."/>
            <person name="Lilja T."/>
            <person name="Dhandapani V."/>
            <person name="Bonilla-Rosso G."/>
            <person name="Karlsson M."/>
            <person name="Shevchenko A."/>
            <person name="Choi S.R."/>
            <person name="Kim H.G."/>
            <person name="Park J.Y."/>
            <person name="Lim Y.P."/>
            <person name="Ludwig-Muller J."/>
            <person name="Dixelius C."/>
        </authorList>
    </citation>
    <scope>NUCLEOTIDE SEQUENCE</scope>
    <source>
        <tissue evidence="8">Potato root galls</tissue>
    </source>
</reference>
<evidence type="ECO:0000256" key="4">
    <source>
        <dbReference type="ARBA" id="ARBA00022786"/>
    </source>
</evidence>
<dbReference type="Pfam" id="PF25773">
    <property type="entry name" value="TPR_ANAPC2"/>
    <property type="match status" value="1"/>
</dbReference>
<dbReference type="SUPFAM" id="SSF46785">
    <property type="entry name" value="Winged helix' DNA-binding domain"/>
    <property type="match status" value="1"/>
</dbReference>
<name>A0A0H5QKR2_9EUKA</name>
<organism evidence="8">
    <name type="scientific">Spongospora subterranea</name>
    <dbReference type="NCBI Taxonomy" id="70186"/>
    <lineage>
        <taxon>Eukaryota</taxon>
        <taxon>Sar</taxon>
        <taxon>Rhizaria</taxon>
        <taxon>Endomyxa</taxon>
        <taxon>Phytomyxea</taxon>
        <taxon>Plasmodiophorida</taxon>
        <taxon>Plasmodiophoridae</taxon>
        <taxon>Spongospora</taxon>
    </lineage>
</organism>
<dbReference type="SMART" id="SM01013">
    <property type="entry name" value="APC2"/>
    <property type="match status" value="1"/>
</dbReference>
<dbReference type="GO" id="GO:0005680">
    <property type="term" value="C:anaphase-promoting complex"/>
    <property type="evidence" value="ECO:0007669"/>
    <property type="project" value="TreeGrafter"/>
</dbReference>
<comment type="similarity">
    <text evidence="6">Belongs to the cullin family.</text>
</comment>
<dbReference type="GO" id="GO:0070979">
    <property type="term" value="P:protein K11-linked ubiquitination"/>
    <property type="evidence" value="ECO:0007669"/>
    <property type="project" value="TreeGrafter"/>
</dbReference>
<dbReference type="Gene3D" id="3.30.230.130">
    <property type="entry name" value="Cullin, Chain C, Domain 2"/>
    <property type="match status" value="1"/>
</dbReference>
<dbReference type="Gene3D" id="1.20.1310.10">
    <property type="entry name" value="Cullin Repeats"/>
    <property type="match status" value="1"/>
</dbReference>
<evidence type="ECO:0000313" key="8">
    <source>
        <dbReference type="EMBL" id="CRZ02598.1"/>
    </source>
</evidence>
<dbReference type="SUPFAM" id="SSF75632">
    <property type="entry name" value="Cullin homology domain"/>
    <property type="match status" value="1"/>
</dbReference>
<evidence type="ECO:0000259" key="7">
    <source>
        <dbReference type="PROSITE" id="PS50069"/>
    </source>
</evidence>
<keyword evidence="4" id="KW-0833">Ubl conjugation pathway</keyword>
<sequence>MTSTVSGAFQALATLNFKSSAASEAAVTLASHGQSQVFIDWYFGNIQERIAQVAETAFWNRLKPFSQCDDPNQICDAFYIALDETVRLLRPLLSTIQGIDELLPSSLFRPEGTDFTKQHTERYFGLVHAVFFSSIPDWFTPFMVTFFSLQFTSWSESLERPITSTMTSHHLERFLSQVCPELQELCWIPVLEFGVTAALLEQIERRAQKECSGQYELPVLPGLLDWLNTSVFTWVGALYNPDSLDCKRFASRLTFFLYERVGDLRIREMFDIIVDFPDSTGAVTDLAQCLLNTDQQSLLVSSLVATFDKRLLHPGAMTRDIVTQYISCFRVMRIIDPSGLILTSIVDPICAYLKTRPDAVKVVVAALINGNEPYGLLAELERSADDHESVRCSIDNDFGYENDDEGVAWEPEPVVTFGEAVEPVLSASSWSLRKSNNVLSQLVYIFGSSDQLIEEYINLLAERLMKLPDYNTEREVHHLELLKQRFGEAQFRCSDVMIADISMSKRINANIQKTINSPNFPLSCTIISHEFWPKFSDSDIDASVVLPSVILHSMKEYSQHYEVLKAPRELVWKSSLGNADLTLTFNDGRQVFVSDVSSGHAAVLFAFNDLDAGAELSLQSVCDAVQMSPASVRRRLHFWVQKRVLAQNGSGSYSVLEYADHMTSSPTSLQCDDDDEDDESTAFSVEAQQREASKLLESYILGILPSSFGGFTLSRIDSILRSAFTSGSTSYSRSENELHEFLEQLVHEGKLECVDGLYKQSPKVSFH</sequence>
<dbReference type="Pfam" id="PF08672">
    <property type="entry name" value="ANAPC2"/>
    <property type="match status" value="1"/>
</dbReference>
<dbReference type="GO" id="GO:0051301">
    <property type="term" value="P:cell division"/>
    <property type="evidence" value="ECO:0007669"/>
    <property type="project" value="UniProtKB-KW"/>
</dbReference>
<keyword evidence="5" id="KW-0131">Cell cycle</keyword>
<dbReference type="AlphaFoldDB" id="A0A0H5QKR2"/>
<feature type="domain" description="Cullin family profile" evidence="7">
    <location>
        <begin position="442"/>
        <end position="640"/>
    </location>
</feature>
<evidence type="ECO:0000256" key="5">
    <source>
        <dbReference type="ARBA" id="ARBA00023306"/>
    </source>
</evidence>
<accession>A0A0H5QKR2</accession>
<evidence type="ECO:0000256" key="1">
    <source>
        <dbReference type="ARBA" id="ARBA00016068"/>
    </source>
</evidence>
<dbReference type="InterPro" id="IPR044554">
    <property type="entry name" value="ANAPC2"/>
</dbReference>
<dbReference type="InterPro" id="IPR059120">
    <property type="entry name" value="Cullin-like_AB"/>
</dbReference>
<dbReference type="InterPro" id="IPR014786">
    <property type="entry name" value="ANAPC2_C"/>
</dbReference>
<dbReference type="InterPro" id="IPR036388">
    <property type="entry name" value="WH-like_DNA-bd_sf"/>
</dbReference>
<evidence type="ECO:0000256" key="6">
    <source>
        <dbReference type="PROSITE-ProRule" id="PRU00330"/>
    </source>
</evidence>
<dbReference type="PANTHER" id="PTHR45957">
    <property type="entry name" value="ANAPHASE-PROMOTING COMPLEX SUBUNIT 2"/>
    <property type="match status" value="1"/>
</dbReference>
<dbReference type="EMBL" id="HACM01002156">
    <property type="protein sequence ID" value="CRZ02598.1"/>
    <property type="molecule type" value="Transcribed_RNA"/>
</dbReference>
<dbReference type="InterPro" id="IPR036390">
    <property type="entry name" value="WH_DNA-bd_sf"/>
</dbReference>
<dbReference type="PROSITE" id="PS50069">
    <property type="entry name" value="CULLIN_2"/>
    <property type="match status" value="1"/>
</dbReference>
<dbReference type="PANTHER" id="PTHR45957:SF1">
    <property type="entry name" value="ANAPHASE-PROMOTING COMPLEX SUBUNIT 2"/>
    <property type="match status" value="1"/>
</dbReference>
<protein>
    <recommendedName>
        <fullName evidence="1">Anaphase-promoting complex subunit 2</fullName>
    </recommendedName>
</protein>
<dbReference type="InterPro" id="IPR016158">
    <property type="entry name" value="Cullin_homology"/>
</dbReference>
<evidence type="ECO:0000256" key="3">
    <source>
        <dbReference type="ARBA" id="ARBA00022776"/>
    </source>
</evidence>
<proteinExistence type="inferred from homology"/>
<evidence type="ECO:0000256" key="2">
    <source>
        <dbReference type="ARBA" id="ARBA00022618"/>
    </source>
</evidence>
<dbReference type="InterPro" id="IPR036317">
    <property type="entry name" value="Cullin_homology_sf"/>
</dbReference>